<dbReference type="Pfam" id="PF03808">
    <property type="entry name" value="Glyco_tran_WecG"/>
    <property type="match status" value="1"/>
</dbReference>
<evidence type="ECO:0000313" key="4">
    <source>
        <dbReference type="Proteomes" id="UP001056426"/>
    </source>
</evidence>
<dbReference type="AlphaFoldDB" id="A0A9J6ZMQ4"/>
<evidence type="ECO:0000256" key="2">
    <source>
        <dbReference type="ARBA" id="ARBA00022679"/>
    </source>
</evidence>
<dbReference type="NCBIfam" id="TIGR00696">
    <property type="entry name" value="wecG_tagA_cpsF"/>
    <property type="match status" value="1"/>
</dbReference>
<dbReference type="RefSeq" id="WP_250722191.1">
    <property type="nucleotide sequence ID" value="NZ_CP098400.1"/>
</dbReference>
<keyword evidence="2" id="KW-0808">Transferase</keyword>
<name>A0A9J6ZMQ4_9BACT</name>
<gene>
    <name evidence="3" type="ORF">M9189_07935</name>
</gene>
<keyword evidence="1" id="KW-0328">Glycosyltransferase</keyword>
<dbReference type="EMBL" id="CP098400">
    <property type="protein sequence ID" value="URW78791.1"/>
    <property type="molecule type" value="Genomic_DNA"/>
</dbReference>
<dbReference type="CDD" id="cd06533">
    <property type="entry name" value="Glyco_transf_WecG_TagA"/>
    <property type="match status" value="1"/>
</dbReference>
<dbReference type="GO" id="GO:0016758">
    <property type="term" value="F:hexosyltransferase activity"/>
    <property type="evidence" value="ECO:0007669"/>
    <property type="project" value="TreeGrafter"/>
</dbReference>
<dbReference type="PANTHER" id="PTHR34136:SF1">
    <property type="entry name" value="UDP-N-ACETYL-D-MANNOSAMINURONIC ACID TRANSFERASE"/>
    <property type="match status" value="1"/>
</dbReference>
<dbReference type="PANTHER" id="PTHR34136">
    <property type="match status" value="1"/>
</dbReference>
<organism evidence="3 4">
    <name type="scientific">Xiashengella succiniciproducens</name>
    <dbReference type="NCBI Taxonomy" id="2949635"/>
    <lineage>
        <taxon>Bacteria</taxon>
        <taxon>Pseudomonadati</taxon>
        <taxon>Bacteroidota</taxon>
        <taxon>Bacteroidia</taxon>
        <taxon>Marinilabiliales</taxon>
        <taxon>Marinilabiliaceae</taxon>
        <taxon>Xiashengella</taxon>
    </lineage>
</organism>
<proteinExistence type="predicted"/>
<protein>
    <submittedName>
        <fullName evidence="3">WecB/TagA/CpsF family glycosyltransferase</fullName>
    </submittedName>
</protein>
<accession>A0A9J6ZMQ4</accession>
<dbReference type="KEGG" id="alkq:M9189_07935"/>
<evidence type="ECO:0000313" key="3">
    <source>
        <dbReference type="EMBL" id="URW78791.1"/>
    </source>
</evidence>
<keyword evidence="4" id="KW-1185">Reference proteome</keyword>
<evidence type="ECO:0000256" key="1">
    <source>
        <dbReference type="ARBA" id="ARBA00022676"/>
    </source>
</evidence>
<dbReference type="Proteomes" id="UP001056426">
    <property type="component" value="Chromosome"/>
</dbReference>
<reference evidence="3" key="2">
    <citation type="submission" date="2022-06" db="EMBL/GenBank/DDBJ databases">
        <title>Xiashengella guii gen. nov. sp. nov., a bacterium isolated form anaerobic digestion tank.</title>
        <authorList>
            <person name="Huang H."/>
        </authorList>
    </citation>
    <scope>NUCLEOTIDE SEQUENCE</scope>
    <source>
        <strain evidence="3">Ai-910</strain>
    </source>
</reference>
<reference evidence="3" key="1">
    <citation type="submission" date="2022-05" db="EMBL/GenBank/DDBJ databases">
        <authorList>
            <person name="Sun X."/>
        </authorList>
    </citation>
    <scope>NUCLEOTIDE SEQUENCE</scope>
    <source>
        <strain evidence="3">Ai-910</strain>
    </source>
</reference>
<sequence length="247" mass="28644">MEKYFNVNLEFDKFVVDDVIGSCIKNNKPGYVCSVESNNLSVANVNNEFLEVLNGAVVNICDGSMLATILGFIHKKPFKPYIGADLFINYVRSGKYKQYFLGNTHKVLSGLRKELSKIDPKIANMPFVELPFRSVDEFDYKSIAADINNYRPDIIWVSLGAPKQEFFMNRLLPFLERGVMFGFGAIFNFYSGVGSVKRAPAWMRRLKLEWLYRAIEEPKKNIPRYLRFIKLLPRLIKEEKKKRKNRC</sequence>
<dbReference type="InterPro" id="IPR004629">
    <property type="entry name" value="WecG_TagA_CpsF"/>
</dbReference>